<dbReference type="PANTHER" id="PTHR43806:SF11">
    <property type="entry name" value="CEREVISIN-RELATED"/>
    <property type="match status" value="1"/>
</dbReference>
<dbReference type="PROSITE" id="PS00136">
    <property type="entry name" value="SUBTILASE_ASP"/>
    <property type="match status" value="1"/>
</dbReference>
<dbReference type="GO" id="GO:0006508">
    <property type="term" value="P:proteolysis"/>
    <property type="evidence" value="ECO:0007669"/>
    <property type="project" value="UniProtKB-KW"/>
</dbReference>
<proteinExistence type="inferred from homology"/>
<dbReference type="SUPFAM" id="SSF52743">
    <property type="entry name" value="Subtilisin-like"/>
    <property type="match status" value="1"/>
</dbReference>
<dbReference type="PROSITE" id="PS00138">
    <property type="entry name" value="SUBTILASE_SER"/>
    <property type="match status" value="1"/>
</dbReference>
<keyword evidence="8" id="KW-0472">Membrane</keyword>
<keyword evidence="11" id="KW-1185">Reference proteome</keyword>
<dbReference type="InterPro" id="IPR000209">
    <property type="entry name" value="Peptidase_S8/S53_dom"/>
</dbReference>
<dbReference type="InterPro" id="IPR023828">
    <property type="entry name" value="Peptidase_S8_Ser-AS"/>
</dbReference>
<protein>
    <submittedName>
        <fullName evidence="10">Subtilase family protease</fullName>
        <ecNumber evidence="10">3.4.21.-</ecNumber>
    </submittedName>
</protein>
<feature type="region of interest" description="Disordered" evidence="7">
    <location>
        <begin position="28"/>
        <end position="48"/>
    </location>
</feature>
<comment type="similarity">
    <text evidence="1 5 6">Belongs to the peptidase S8 family.</text>
</comment>
<feature type="active site" description="Charge relay system" evidence="5">
    <location>
        <position position="102"/>
    </location>
</feature>
<dbReference type="KEGG" id="ccj:UL81_02020"/>
<dbReference type="InterPro" id="IPR036852">
    <property type="entry name" value="Peptidase_S8/S53_dom_sf"/>
</dbReference>
<feature type="transmembrane region" description="Helical" evidence="8">
    <location>
        <begin position="363"/>
        <end position="383"/>
    </location>
</feature>
<dbReference type="PRINTS" id="PR00723">
    <property type="entry name" value="SUBTILISIN"/>
</dbReference>
<dbReference type="PROSITE" id="PS51892">
    <property type="entry name" value="SUBTILASE"/>
    <property type="match status" value="1"/>
</dbReference>
<dbReference type="Proteomes" id="UP000033566">
    <property type="component" value="Chromosome"/>
</dbReference>
<evidence type="ECO:0000256" key="1">
    <source>
        <dbReference type="ARBA" id="ARBA00011073"/>
    </source>
</evidence>
<dbReference type="InterPro" id="IPR022398">
    <property type="entry name" value="Peptidase_S8_His-AS"/>
</dbReference>
<dbReference type="GO" id="GO:0004252">
    <property type="term" value="F:serine-type endopeptidase activity"/>
    <property type="evidence" value="ECO:0007669"/>
    <property type="project" value="UniProtKB-UniRule"/>
</dbReference>
<dbReference type="Gene3D" id="3.40.50.200">
    <property type="entry name" value="Peptidase S8/S53 domain"/>
    <property type="match status" value="1"/>
</dbReference>
<keyword evidence="2 5" id="KW-0645">Protease</keyword>
<dbReference type="PATRIC" id="fig|161896.4.peg.396"/>
<evidence type="ECO:0000256" key="5">
    <source>
        <dbReference type="PROSITE-ProRule" id="PRU01240"/>
    </source>
</evidence>
<dbReference type="InterPro" id="IPR015500">
    <property type="entry name" value="Peptidase_S8_subtilisin-rel"/>
</dbReference>
<organism evidence="10 11">
    <name type="scientific">Corynebacterium camporealensis</name>
    <dbReference type="NCBI Taxonomy" id="161896"/>
    <lineage>
        <taxon>Bacteria</taxon>
        <taxon>Bacillati</taxon>
        <taxon>Actinomycetota</taxon>
        <taxon>Actinomycetes</taxon>
        <taxon>Mycobacteriales</taxon>
        <taxon>Corynebacteriaceae</taxon>
        <taxon>Corynebacterium</taxon>
    </lineage>
</organism>
<dbReference type="EC" id="3.4.21.-" evidence="10"/>
<evidence type="ECO:0000256" key="7">
    <source>
        <dbReference type="SAM" id="MobiDB-lite"/>
    </source>
</evidence>
<evidence type="ECO:0000256" key="2">
    <source>
        <dbReference type="ARBA" id="ARBA00022670"/>
    </source>
</evidence>
<dbReference type="InterPro" id="IPR050131">
    <property type="entry name" value="Peptidase_S8_subtilisin-like"/>
</dbReference>
<evidence type="ECO:0000313" key="10">
    <source>
        <dbReference type="EMBL" id="AKE38385.1"/>
    </source>
</evidence>
<evidence type="ECO:0000313" key="11">
    <source>
        <dbReference type="Proteomes" id="UP000033566"/>
    </source>
</evidence>
<feature type="chain" id="PRO_5002509051" evidence="9">
    <location>
        <begin position="25"/>
        <end position="386"/>
    </location>
</feature>
<keyword evidence="3 5" id="KW-0378">Hydrolase</keyword>
<evidence type="ECO:0000256" key="6">
    <source>
        <dbReference type="RuleBase" id="RU003355"/>
    </source>
</evidence>
<accession>A0A0F6QVI4</accession>
<evidence type="ECO:0000256" key="3">
    <source>
        <dbReference type="ARBA" id="ARBA00022801"/>
    </source>
</evidence>
<evidence type="ECO:0000256" key="9">
    <source>
        <dbReference type="SAM" id="SignalP"/>
    </source>
</evidence>
<evidence type="ECO:0000256" key="4">
    <source>
        <dbReference type="ARBA" id="ARBA00022825"/>
    </source>
</evidence>
<sequence length="386" mass="40184">MRRHLALGLTTTALLVCTPVISHATEPDTECAIGKRSSTGPQPTSEQREYRERLHSLATGKDVKVAVIDTGVAQHEQLRKLEGGADFVTPDDADPHFDCDVHGTVVAGIIGSKDLGLAPDAQLRSIRQSSAHYRQPDNEEEEAIAGAGSVATLADAIHDAVDHDADIINVSVVSCVPQELNDAVDLSPLHHAAGRAEDKGALIVAASGNAAEAGCQASDIVYPAALDTVLAVGAMANDYDLAEYSISADGVVAPGHVPLGLSPQGWATAKSMPQGAGHEDAEFHGTSFAAPIVSGTSAILAERHPDASPAELRELLLSAAEPGHGVIDPLATLSHQPADYAVEEEALQLRPAVQESNVARHRAGIIAAGCAVLLGLAAIWRGLRRR</sequence>
<dbReference type="HOGENOM" id="CLU_011263_13_4_11"/>
<reference evidence="10 11" key="1">
    <citation type="journal article" date="2015" name="Genome Announc.">
        <title>Complete Genome Sequence of Corynebacterium camporealensis DSM 44610, Isolated from the Milk of a Manchega Sheep with Subclinical Mastitis.</title>
        <authorList>
            <person name="Ruckert C."/>
            <person name="Albersmeier A."/>
            <person name="Winkler A."/>
            <person name="Tauch A."/>
        </authorList>
    </citation>
    <scope>NUCLEOTIDE SEQUENCE [LARGE SCALE GENOMIC DNA]</scope>
    <source>
        <strain evidence="10 11">DSM 44610</strain>
    </source>
</reference>
<keyword evidence="4 5" id="KW-0720">Serine protease</keyword>
<feature type="active site" description="Charge relay system" evidence="5">
    <location>
        <position position="69"/>
    </location>
</feature>
<dbReference type="STRING" id="161896.UL81_02020"/>
<dbReference type="EMBL" id="CP011311">
    <property type="protein sequence ID" value="AKE38385.1"/>
    <property type="molecule type" value="Genomic_DNA"/>
</dbReference>
<feature type="active site" description="Charge relay system" evidence="5">
    <location>
        <position position="287"/>
    </location>
</feature>
<dbReference type="RefSeq" id="WP_081961538.1">
    <property type="nucleotide sequence ID" value="NZ_CP011311.1"/>
</dbReference>
<dbReference type="OrthoDB" id="9798386at2"/>
<feature type="compositionally biased region" description="Polar residues" evidence="7">
    <location>
        <begin position="36"/>
        <end position="45"/>
    </location>
</feature>
<keyword evidence="8" id="KW-1133">Transmembrane helix</keyword>
<dbReference type="PROSITE" id="PS00137">
    <property type="entry name" value="SUBTILASE_HIS"/>
    <property type="match status" value="1"/>
</dbReference>
<evidence type="ECO:0000256" key="8">
    <source>
        <dbReference type="SAM" id="Phobius"/>
    </source>
</evidence>
<name>A0A0F6QVI4_9CORY</name>
<keyword evidence="9" id="KW-0732">Signal</keyword>
<gene>
    <name evidence="10" type="ORF">UL81_02020</name>
</gene>
<keyword evidence="8" id="KW-0812">Transmembrane</keyword>
<dbReference type="InterPro" id="IPR023827">
    <property type="entry name" value="Peptidase_S8_Asp-AS"/>
</dbReference>
<feature type="signal peptide" evidence="9">
    <location>
        <begin position="1"/>
        <end position="24"/>
    </location>
</feature>
<dbReference type="Pfam" id="PF00082">
    <property type="entry name" value="Peptidase_S8"/>
    <property type="match status" value="1"/>
</dbReference>
<dbReference type="PANTHER" id="PTHR43806">
    <property type="entry name" value="PEPTIDASE S8"/>
    <property type="match status" value="1"/>
</dbReference>
<dbReference type="AlphaFoldDB" id="A0A0F6QVI4"/>